<evidence type="ECO:0000313" key="9">
    <source>
        <dbReference type="Proteomes" id="UP001432027"/>
    </source>
</evidence>
<accession>A0AAV5U9I6</accession>
<reference evidence="8" key="1">
    <citation type="submission" date="2023-10" db="EMBL/GenBank/DDBJ databases">
        <title>Genome assembly of Pristionchus species.</title>
        <authorList>
            <person name="Yoshida K."/>
            <person name="Sommer R.J."/>
        </authorList>
    </citation>
    <scope>NUCLEOTIDE SEQUENCE</scope>
    <source>
        <strain evidence="8">RS0144</strain>
    </source>
</reference>
<dbReference type="InterPro" id="IPR058564">
    <property type="entry name" value="TPR_TRAPPC9_Trs120"/>
</dbReference>
<dbReference type="InterPro" id="IPR058565">
    <property type="entry name" value="Ig_TRAPPC9_Trs120_1st"/>
</dbReference>
<evidence type="ECO:0000256" key="2">
    <source>
        <dbReference type="ARBA" id="ARBA00008459"/>
    </source>
</evidence>
<evidence type="ECO:0000259" key="7">
    <source>
        <dbReference type="Pfam" id="PF26254"/>
    </source>
</evidence>
<dbReference type="Pfam" id="PF26251">
    <property type="entry name" value="TPR_TRAPPC9-Trs120"/>
    <property type="match status" value="1"/>
</dbReference>
<evidence type="ECO:0000256" key="3">
    <source>
        <dbReference type="ARBA" id="ARBA00023034"/>
    </source>
</evidence>
<dbReference type="InterPro" id="IPR058563">
    <property type="entry name" value="Trs120_TRAPPC9_N"/>
</dbReference>
<comment type="caution">
    <text evidence="8">The sequence shown here is derived from an EMBL/GenBank/DDBJ whole genome shotgun (WGS) entry which is preliminary data.</text>
</comment>
<feature type="region of interest" description="Disordered" evidence="4">
    <location>
        <begin position="117"/>
        <end position="145"/>
    </location>
</feature>
<dbReference type="Pfam" id="PF26254">
    <property type="entry name" value="Ig_TRAPPC9-Trs120_1st"/>
    <property type="match status" value="1"/>
</dbReference>
<evidence type="ECO:0000256" key="4">
    <source>
        <dbReference type="SAM" id="MobiDB-lite"/>
    </source>
</evidence>
<dbReference type="Proteomes" id="UP001432027">
    <property type="component" value="Unassembled WGS sequence"/>
</dbReference>
<evidence type="ECO:0000259" key="6">
    <source>
        <dbReference type="Pfam" id="PF26251"/>
    </source>
</evidence>
<keyword evidence="3" id="KW-0333">Golgi apparatus</keyword>
<feature type="compositionally biased region" description="Gly residues" evidence="4">
    <location>
        <begin position="993"/>
        <end position="1002"/>
    </location>
</feature>
<feature type="compositionally biased region" description="Low complexity" evidence="4">
    <location>
        <begin position="1018"/>
        <end position="1036"/>
    </location>
</feature>
<dbReference type="InterPro" id="IPR013935">
    <property type="entry name" value="Trs120_TRAPPC9"/>
</dbReference>
<feature type="compositionally biased region" description="Gly residues" evidence="4">
    <location>
        <begin position="423"/>
        <end position="436"/>
    </location>
</feature>
<dbReference type="Pfam" id="PF08626">
    <property type="entry name" value="TRAPPC9-Trs120"/>
    <property type="match status" value="1"/>
</dbReference>
<feature type="region of interest" description="Disordered" evidence="4">
    <location>
        <begin position="983"/>
        <end position="1040"/>
    </location>
</feature>
<proteinExistence type="inferred from homology"/>
<gene>
    <name evidence="8" type="ORF">PENTCL1PPCAC_25292</name>
</gene>
<dbReference type="PANTHER" id="PTHR21512:SF5">
    <property type="entry name" value="TRAFFICKING PROTEIN PARTICLE COMPLEX SUBUNIT 9"/>
    <property type="match status" value="1"/>
</dbReference>
<evidence type="ECO:0000259" key="5">
    <source>
        <dbReference type="Pfam" id="PF08626"/>
    </source>
</evidence>
<feature type="region of interest" description="Disordered" evidence="4">
    <location>
        <begin position="367"/>
        <end position="400"/>
    </location>
</feature>
<evidence type="ECO:0000256" key="1">
    <source>
        <dbReference type="ARBA" id="ARBA00004555"/>
    </source>
</evidence>
<dbReference type="PANTHER" id="PTHR21512">
    <property type="entry name" value="TRAFFICKING PROTEIN PARTICLE COMPLEX SUBUNIT 9"/>
    <property type="match status" value="1"/>
</dbReference>
<evidence type="ECO:0008006" key="10">
    <source>
        <dbReference type="Google" id="ProtNLM"/>
    </source>
</evidence>
<feature type="non-terminal residue" evidence="8">
    <location>
        <position position="1"/>
    </location>
</feature>
<protein>
    <recommendedName>
        <fullName evidence="10">Trafficking protein particle complex subunit 11 domain-containing protein</fullName>
    </recommendedName>
</protein>
<dbReference type="EMBL" id="BTSX01000006">
    <property type="protein sequence ID" value="GMT03118.1"/>
    <property type="molecule type" value="Genomic_DNA"/>
</dbReference>
<comment type="subcellular location">
    <subcellularLocation>
        <location evidence="1">Golgi apparatus</location>
    </subcellularLocation>
</comment>
<feature type="domain" description="Trs120/TRAPPC9 TPR region" evidence="6">
    <location>
        <begin position="517"/>
        <end position="658"/>
    </location>
</feature>
<feature type="domain" description="Trs120/TRAPPC9 first Ig-like" evidence="7">
    <location>
        <begin position="735"/>
        <end position="831"/>
    </location>
</feature>
<feature type="region of interest" description="Disordered" evidence="4">
    <location>
        <begin position="413"/>
        <end position="445"/>
    </location>
</feature>
<evidence type="ECO:0000313" key="8">
    <source>
        <dbReference type="EMBL" id="GMT03118.1"/>
    </source>
</evidence>
<sequence length="1392" mass="151057">IRRFADVEQITQADLLSVSHDRAIDRSMDATVLPSADERARVTVLVRPLGPRAPPLFNRIVERLSRQRALLVSDSPRRVLQANFVSAVNPEMAKFGELQTHRKVFAVVGVACSSAVEGGGGLARRSTSEEPPPTPTTTTMADAAVSPPRRLPLLRGDAAVEQLEEIHAQYKTLKAEHSSTVVDSRCVLIGYDEDATRRVFSARETLCYPALDESSELEHGIRELLRAVYTVMESRRVEGNMSAGKAVDGNVPCPLLPEEERTRVGVENRESKTYKRKVAGRLKKQVADLALLGGLPREALEGYTAAIEQLKLANDHLWLAGAYEGWAVAAMAVRHSDPVAALLDVPSLNGLHRVSSMTPDQIRQASGEMRAGGGNKENGEGTEDGNHLSAGPPSSTAYLGHHRYRSDEGARLPLSAHSSAPPEGGGVTGGGVGGTGASKRSKMPWAALKKDRRDADAEEIVEKIEFALENYAKFSFAALVEYECMLVAVESYLMERNYIAMEQLHREKVGKYLDDSFTRFDHYTKATICAHSALLFKKIGFRRKHAFFSRLGVLFRLHMEESSQRTSTDYRGVYPTLYRTLNGYGIAERAEPSSGPFCSEAVAAGPVQLQIKALHEVFTSATRAHYYEAAIRHCCYLLQVYYDHMDASMVGRLFVDLETLVRQRATSNSSSSSSTPPALHHLGQHLSLEVGGIILPPVQMTRFPMISDAVLCPLPSHLAPRVIPAPSTDGAAPIFIYSPFQTKSDEASPAWVVDCACSISVLVYNCRPTELSVDELVLITEGVAFEPVPVRMSLPPASEGAAPARIKLIGVPRSAGLLTISGYSCTVFGVRNVCRLQQAGGSASSKTPLQVQILPALPLMTFDTTLPRAPINDEAAEQHTVAELRVYSGQTFDHALTVLNSSQSMTIRNVRLAVQQPKVAGGPSLIEVLREEEEEDEEKGEEQRLRSDVDSVRLRGREDVEERPFHLAPLESRRIRLKIFGIDPTTTTDDGEAGGAGVGGMEGSARQSRASGLDWPTAQQQQQQMAQAAAAAAGSDEAGGGAQHDLIPYTGRLLEAQLLFTYEADLEGPLGEHYSRRGCFRLLVSIVPALSVSSWSVLPGDGPFSRYIVVDVSNSSDADAELVYAGTKSISVQPRETCRVPLLSECCLEVGGRAFHAAAQCDSHHMQRIEIERLRRRLEEHVARHLDIRWTIPSYELEGLVPVGALLSSVALLKQLVLPALSLTLSVDDSGTQTEVDVGVRIGELVTMRVDVVSSLDYVLSGALVLSCYQEIATPSSNPSAAAAAGGSSNSKRPLQCPLDRPGAIVCTGAKQVPFQLAPMASRVSSSSPPSPSLSAHFHFFFRAEGQYKIRPVVVQDAAATRPQRAPAHPQLADDEIFVTPITFNVATKGVR</sequence>
<dbReference type="GO" id="GO:0005802">
    <property type="term" value="C:trans-Golgi network"/>
    <property type="evidence" value="ECO:0007669"/>
    <property type="project" value="TreeGrafter"/>
</dbReference>
<feature type="domain" description="Trs120/TRAPPC9 N-terminal" evidence="5">
    <location>
        <begin position="268"/>
        <end position="331"/>
    </location>
</feature>
<name>A0AAV5U9I6_9BILA</name>
<comment type="similarity">
    <text evidence="2">Belongs to the NIBP family.</text>
</comment>
<organism evidence="8 9">
    <name type="scientific">Pristionchus entomophagus</name>
    <dbReference type="NCBI Taxonomy" id="358040"/>
    <lineage>
        <taxon>Eukaryota</taxon>
        <taxon>Metazoa</taxon>
        <taxon>Ecdysozoa</taxon>
        <taxon>Nematoda</taxon>
        <taxon>Chromadorea</taxon>
        <taxon>Rhabditida</taxon>
        <taxon>Rhabditina</taxon>
        <taxon>Diplogasteromorpha</taxon>
        <taxon>Diplogasteroidea</taxon>
        <taxon>Neodiplogasteridae</taxon>
        <taxon>Pristionchus</taxon>
    </lineage>
</organism>
<keyword evidence="9" id="KW-1185">Reference proteome</keyword>